<keyword evidence="2" id="KW-1185">Reference proteome</keyword>
<dbReference type="EnsemblPlants" id="Solyc08g075013.1.1">
    <property type="protein sequence ID" value="Solyc08g075013.1.1"/>
    <property type="gene ID" value="Solyc08g075013.1"/>
</dbReference>
<dbReference type="AlphaFoldDB" id="A0A3Q7HQD1"/>
<evidence type="ECO:0000313" key="2">
    <source>
        <dbReference type="Proteomes" id="UP000004994"/>
    </source>
</evidence>
<organism evidence="1">
    <name type="scientific">Solanum lycopersicum</name>
    <name type="common">Tomato</name>
    <name type="synonym">Lycopersicon esculentum</name>
    <dbReference type="NCBI Taxonomy" id="4081"/>
    <lineage>
        <taxon>Eukaryota</taxon>
        <taxon>Viridiplantae</taxon>
        <taxon>Streptophyta</taxon>
        <taxon>Embryophyta</taxon>
        <taxon>Tracheophyta</taxon>
        <taxon>Spermatophyta</taxon>
        <taxon>Magnoliopsida</taxon>
        <taxon>eudicotyledons</taxon>
        <taxon>Gunneridae</taxon>
        <taxon>Pentapetalae</taxon>
        <taxon>asterids</taxon>
        <taxon>lamiids</taxon>
        <taxon>Solanales</taxon>
        <taxon>Solanaceae</taxon>
        <taxon>Solanoideae</taxon>
        <taxon>Solaneae</taxon>
        <taxon>Solanum</taxon>
        <taxon>Solanum subgen. Lycopersicon</taxon>
    </lineage>
</organism>
<sequence length="79" mass="8914">MSVEFETSMKPQLLPCGRTIHFAKMSTTPAPLSPKFVPAEKSGITSVLSSVWYHITFWLRTIVHNSSDVISYLETCILR</sequence>
<reference evidence="1" key="1">
    <citation type="journal article" date="2012" name="Nature">
        <title>The tomato genome sequence provides insights into fleshy fruit evolution.</title>
        <authorList>
            <consortium name="Tomato Genome Consortium"/>
        </authorList>
    </citation>
    <scope>NUCLEOTIDE SEQUENCE [LARGE SCALE GENOMIC DNA]</scope>
    <source>
        <strain evidence="1">cv. Heinz 1706</strain>
    </source>
</reference>
<dbReference type="InParanoid" id="A0A3Q7HQD1"/>
<protein>
    <submittedName>
        <fullName evidence="1">Uncharacterized protein</fullName>
    </submittedName>
</protein>
<dbReference type="Proteomes" id="UP000004994">
    <property type="component" value="Chromosome 8"/>
</dbReference>
<dbReference type="Gramene" id="Solyc08g075013.1.1">
    <property type="protein sequence ID" value="Solyc08g075013.1.1"/>
    <property type="gene ID" value="Solyc08g075013.1"/>
</dbReference>
<proteinExistence type="predicted"/>
<name>A0A3Q7HQD1_SOLLC</name>
<reference evidence="1" key="2">
    <citation type="submission" date="2019-01" db="UniProtKB">
        <authorList>
            <consortium name="EnsemblPlants"/>
        </authorList>
    </citation>
    <scope>IDENTIFICATION</scope>
    <source>
        <strain evidence="1">cv. Heinz 1706</strain>
    </source>
</reference>
<accession>A0A3Q7HQD1</accession>
<evidence type="ECO:0000313" key="1">
    <source>
        <dbReference type="EnsemblPlants" id="Solyc08g075013.1.1"/>
    </source>
</evidence>